<comment type="caution">
    <text evidence="3">The sequence shown here is derived from an EMBL/GenBank/DDBJ whole genome shotgun (WGS) entry which is preliminary data.</text>
</comment>
<dbReference type="OrthoDB" id="1522603at2"/>
<dbReference type="EMBL" id="SRSF01000015">
    <property type="protein sequence ID" value="THH34599.1"/>
    <property type="molecule type" value="Genomic_DNA"/>
</dbReference>
<name>A0A4S4N6C8_9BACT</name>
<dbReference type="PANTHER" id="PTHR46268">
    <property type="entry name" value="STRESS RESPONSE PROTEIN NHAX"/>
    <property type="match status" value="1"/>
</dbReference>
<dbReference type="InterPro" id="IPR006016">
    <property type="entry name" value="UspA"/>
</dbReference>
<dbReference type="RefSeq" id="WP_136460682.1">
    <property type="nucleotide sequence ID" value="NZ_SRSF01000015.1"/>
</dbReference>
<organism evidence="3 4">
    <name type="scientific">Neolewinella litorea</name>
    <dbReference type="NCBI Taxonomy" id="2562452"/>
    <lineage>
        <taxon>Bacteria</taxon>
        <taxon>Pseudomonadati</taxon>
        <taxon>Bacteroidota</taxon>
        <taxon>Saprospiria</taxon>
        <taxon>Saprospirales</taxon>
        <taxon>Lewinellaceae</taxon>
        <taxon>Neolewinella</taxon>
    </lineage>
</organism>
<dbReference type="SUPFAM" id="SSF52402">
    <property type="entry name" value="Adenine nucleotide alpha hydrolases-like"/>
    <property type="match status" value="1"/>
</dbReference>
<accession>A0A4S4N6C8</accession>
<evidence type="ECO:0000313" key="3">
    <source>
        <dbReference type="EMBL" id="THH34599.1"/>
    </source>
</evidence>
<sequence length="168" mass="17916">MNRIVVPIDFSAAAASALRFAVKLADVTGMKVTAVYVFNSLITSNRRETQEELAEDRRLLCKELKAFTKRHVGTDPASTSVEVVVAEGIPPVYIQWLSHDSNVALIVMGGIGTGSGGHKDMFGGIAKAISREGGCPIVLIPEKFADAAMETTAHHLEGLSALSCMDTE</sequence>
<dbReference type="AlphaFoldDB" id="A0A4S4N6C8"/>
<comment type="similarity">
    <text evidence="1">Belongs to the universal stress protein A family.</text>
</comment>
<protein>
    <submittedName>
        <fullName evidence="3">Universal stress protein</fullName>
    </submittedName>
</protein>
<gene>
    <name evidence="3" type="ORF">E4021_17325</name>
</gene>
<evidence type="ECO:0000256" key="1">
    <source>
        <dbReference type="ARBA" id="ARBA00008791"/>
    </source>
</evidence>
<proteinExistence type="inferred from homology"/>
<reference evidence="3 4" key="1">
    <citation type="submission" date="2019-04" db="EMBL/GenBank/DDBJ databases">
        <title>Lewinella litorea sp. nov., isolated from a marine sand.</title>
        <authorList>
            <person name="Yoon J.-H."/>
        </authorList>
    </citation>
    <scope>NUCLEOTIDE SEQUENCE [LARGE SCALE GENOMIC DNA]</scope>
    <source>
        <strain evidence="3 4">HSMS-39</strain>
    </source>
</reference>
<evidence type="ECO:0000259" key="2">
    <source>
        <dbReference type="Pfam" id="PF00582"/>
    </source>
</evidence>
<dbReference type="Pfam" id="PF00582">
    <property type="entry name" value="Usp"/>
    <property type="match status" value="1"/>
</dbReference>
<dbReference type="Gene3D" id="3.40.50.12370">
    <property type="match status" value="1"/>
</dbReference>
<feature type="domain" description="UspA" evidence="2">
    <location>
        <begin position="2"/>
        <end position="141"/>
    </location>
</feature>
<dbReference type="PRINTS" id="PR01438">
    <property type="entry name" value="UNVRSLSTRESS"/>
</dbReference>
<evidence type="ECO:0000313" key="4">
    <source>
        <dbReference type="Proteomes" id="UP000308528"/>
    </source>
</evidence>
<keyword evidence="4" id="KW-1185">Reference proteome</keyword>
<dbReference type="InterPro" id="IPR006015">
    <property type="entry name" value="Universal_stress_UspA"/>
</dbReference>
<dbReference type="Proteomes" id="UP000308528">
    <property type="component" value="Unassembled WGS sequence"/>
</dbReference>
<dbReference type="PANTHER" id="PTHR46268:SF6">
    <property type="entry name" value="UNIVERSAL STRESS PROTEIN UP12"/>
    <property type="match status" value="1"/>
</dbReference>